<evidence type="ECO:0000313" key="2">
    <source>
        <dbReference type="EMBL" id="KAF1838892.1"/>
    </source>
</evidence>
<dbReference type="Proteomes" id="UP000800040">
    <property type="component" value="Unassembled WGS sequence"/>
</dbReference>
<dbReference type="AlphaFoldDB" id="A0A6A5KRW9"/>
<name>A0A6A5KRW9_9PLEO</name>
<accession>A0A6A5KRW9</accession>
<protein>
    <submittedName>
        <fullName evidence="2">Uncharacterized protein</fullName>
    </submittedName>
</protein>
<proteinExistence type="predicted"/>
<feature type="region of interest" description="Disordered" evidence="1">
    <location>
        <begin position="92"/>
        <end position="111"/>
    </location>
</feature>
<evidence type="ECO:0000313" key="3">
    <source>
        <dbReference type="Proteomes" id="UP000800040"/>
    </source>
</evidence>
<evidence type="ECO:0000256" key="1">
    <source>
        <dbReference type="SAM" id="MobiDB-lite"/>
    </source>
</evidence>
<sequence>MWLASTTSSAFTSAAPRCNTRQRPHPLLQGDLETFFFFIEKNLATPRSPPRSLEPKPLALFCLHAISCPLVGYGERRPRTYRTFYGSVVPRRSETRPYPPHPQAAPIAGVSESPEVVGRRCIQRAR</sequence>
<dbReference type="EMBL" id="ML975248">
    <property type="protein sequence ID" value="KAF1838892.1"/>
    <property type="molecule type" value="Genomic_DNA"/>
</dbReference>
<keyword evidence="3" id="KW-1185">Reference proteome</keyword>
<organism evidence="2 3">
    <name type="scientific">Decorospora gaudefroyi</name>
    <dbReference type="NCBI Taxonomy" id="184978"/>
    <lineage>
        <taxon>Eukaryota</taxon>
        <taxon>Fungi</taxon>
        <taxon>Dikarya</taxon>
        <taxon>Ascomycota</taxon>
        <taxon>Pezizomycotina</taxon>
        <taxon>Dothideomycetes</taxon>
        <taxon>Pleosporomycetidae</taxon>
        <taxon>Pleosporales</taxon>
        <taxon>Pleosporineae</taxon>
        <taxon>Pleosporaceae</taxon>
        <taxon>Decorospora</taxon>
    </lineage>
</organism>
<gene>
    <name evidence="2" type="ORF">BDW02DRAFT_304317</name>
</gene>
<reference evidence="2" key="1">
    <citation type="submission" date="2020-01" db="EMBL/GenBank/DDBJ databases">
        <authorList>
            <consortium name="DOE Joint Genome Institute"/>
            <person name="Haridas S."/>
            <person name="Albert R."/>
            <person name="Binder M."/>
            <person name="Bloem J."/>
            <person name="Labutti K."/>
            <person name="Salamov A."/>
            <person name="Andreopoulos B."/>
            <person name="Baker S.E."/>
            <person name="Barry K."/>
            <person name="Bills G."/>
            <person name="Bluhm B.H."/>
            <person name="Cannon C."/>
            <person name="Castanera R."/>
            <person name="Culley D.E."/>
            <person name="Daum C."/>
            <person name="Ezra D."/>
            <person name="Gonzalez J.B."/>
            <person name="Henrissat B."/>
            <person name="Kuo A."/>
            <person name="Liang C."/>
            <person name="Lipzen A."/>
            <person name="Lutzoni F."/>
            <person name="Magnuson J."/>
            <person name="Mondo S."/>
            <person name="Nolan M."/>
            <person name="Ohm R."/>
            <person name="Pangilinan J."/>
            <person name="Park H.-J."/>
            <person name="Ramirez L."/>
            <person name="Alfaro M."/>
            <person name="Sun H."/>
            <person name="Tritt A."/>
            <person name="Yoshinaga Y."/>
            <person name="Zwiers L.-H."/>
            <person name="Turgeon B.G."/>
            <person name="Goodwin S.B."/>
            <person name="Spatafora J.W."/>
            <person name="Crous P.W."/>
            <person name="Grigoriev I.V."/>
        </authorList>
    </citation>
    <scope>NUCLEOTIDE SEQUENCE</scope>
    <source>
        <strain evidence="2">P77</strain>
    </source>
</reference>